<name>F0W4V5_9STRA</name>
<dbReference type="HOGENOM" id="CLU_2175758_0_0_1"/>
<accession>F0W4V5</accession>
<proteinExistence type="predicted"/>
<reference evidence="1" key="2">
    <citation type="submission" date="2011-02" db="EMBL/GenBank/DDBJ databases">
        <authorList>
            <person name="MacLean D."/>
        </authorList>
    </citation>
    <scope>NUCLEOTIDE SEQUENCE</scope>
</reference>
<dbReference type="EMBL" id="FR824063">
    <property type="protein sequence ID" value="CCA16143.1"/>
    <property type="molecule type" value="Genomic_DNA"/>
</dbReference>
<evidence type="ECO:0000313" key="2">
    <source>
        <dbReference type="EMBL" id="CCA25104.1"/>
    </source>
</evidence>
<dbReference type="AlphaFoldDB" id="F0W4V5"/>
<gene>
    <name evidence="1" type="primary">AlNc14C18G1925</name>
    <name evidence="2" type="synonym">AlNc14C275G10031</name>
    <name evidence="1" type="ORF">ALNC14_022860</name>
    <name evidence="2" type="ORF">ALNC14_112480</name>
</gene>
<protein>
    <submittedName>
        <fullName evidence="1">AlNc14C18G1925 protein</fullName>
    </submittedName>
    <submittedName>
        <fullName evidence="2">AlNc14C275G10031 protein</fullName>
    </submittedName>
</protein>
<dbReference type="EMBL" id="FR824320">
    <property type="protein sequence ID" value="CCA25104.1"/>
    <property type="molecule type" value="Genomic_DNA"/>
</dbReference>
<reference evidence="1" key="1">
    <citation type="journal article" date="2011" name="PLoS Biol.">
        <title>Gene gain and loss during evolution of obligate parasitism in the white rust pathogen of Arabidopsis thaliana.</title>
        <authorList>
            <person name="Kemen E."/>
            <person name="Gardiner A."/>
            <person name="Schultz-Larsen T."/>
            <person name="Kemen A.C."/>
            <person name="Balmuth A.L."/>
            <person name="Robert-Seilaniantz A."/>
            <person name="Bailey K."/>
            <person name="Holub E."/>
            <person name="Studholme D.J."/>
            <person name="Maclean D."/>
            <person name="Jones J.D."/>
        </authorList>
    </citation>
    <scope>NUCLEOTIDE SEQUENCE</scope>
</reference>
<evidence type="ECO:0000313" key="1">
    <source>
        <dbReference type="EMBL" id="CCA16143.1"/>
    </source>
</evidence>
<organism evidence="1">
    <name type="scientific">Albugo laibachii Nc14</name>
    <dbReference type="NCBI Taxonomy" id="890382"/>
    <lineage>
        <taxon>Eukaryota</taxon>
        <taxon>Sar</taxon>
        <taxon>Stramenopiles</taxon>
        <taxon>Oomycota</taxon>
        <taxon>Peronosporomycetes</taxon>
        <taxon>Albuginales</taxon>
        <taxon>Albuginaceae</taxon>
        <taxon>Albugo</taxon>
    </lineage>
</organism>
<sequence>MSYPVRIFWLDNAFLWNFLQNVLRNTLERNATNCQSSKTIFSTRQEAGEFIQSHPDTVSQHILAFPLEFSTFFALALQYVARSLIGKNKIRTMMPDQVPREKVFHVDLHF</sequence>